<dbReference type="InterPro" id="IPR037185">
    <property type="entry name" value="EmrE-like"/>
</dbReference>
<dbReference type="PANTHER" id="PTHR22911:SF137">
    <property type="entry name" value="SOLUTE CARRIER FAMILY 35 MEMBER G2-RELATED"/>
    <property type="match status" value="1"/>
</dbReference>
<dbReference type="PANTHER" id="PTHR22911">
    <property type="entry name" value="ACYL-MALONYL CONDENSING ENZYME-RELATED"/>
    <property type="match status" value="1"/>
</dbReference>
<keyword evidence="4" id="KW-1185">Reference proteome</keyword>
<dbReference type="EMBL" id="CP080467">
    <property type="protein sequence ID" value="UNO48287.1"/>
    <property type="molecule type" value="Genomic_DNA"/>
</dbReference>
<dbReference type="Proteomes" id="UP000829401">
    <property type="component" value="Chromosome"/>
</dbReference>
<sequence length="302" mass="32357">MPGELSALLATVCYALSNMFLRRGQEKTLPSDNGLFPILAIGGIILTVNLIFDGIDDPAPLLIGEGWVKNVFFCMSAGIVGTFLGRLALYAAIRRIGAIRGIIFIAMAPVVTLMIAISVLGERLSLLDVIGIALLASGIAILVVEGIAYSDRNMFSKVVRSGTVVAVVATLCQGIGYSFRKLGSGIPIDPIFAAALDTLAALFGYILVLVMMGKLRFYIQYYLTHINLWLVASGFLNAAAVFLFFEAVSETNVSVVSMITGSQPVVIALLCGVFMRDLERLTRFTIMSSIFVTLGVVMLGLK</sequence>
<evidence type="ECO:0000313" key="3">
    <source>
        <dbReference type="EMBL" id="UNO48287.1"/>
    </source>
</evidence>
<dbReference type="InterPro" id="IPR000620">
    <property type="entry name" value="EamA_dom"/>
</dbReference>
<name>T0BNW3_ALIAG</name>
<reference evidence="4" key="1">
    <citation type="journal article" date="2022" name="G3 (Bethesda)">
        <title>Unveiling the complete genome sequence of Alicyclobacillus acidoterrestris DSM 3922T, a taint-producing strain.</title>
        <authorList>
            <person name="Leonardo I.C."/>
            <person name="Barreto Crespo M.T."/>
            <person name="Gaspar F.B."/>
        </authorList>
    </citation>
    <scope>NUCLEOTIDE SEQUENCE [LARGE SCALE GENOMIC DNA]</scope>
    <source>
        <strain evidence="4">DSM 3922</strain>
    </source>
</reference>
<dbReference type="Pfam" id="PF00892">
    <property type="entry name" value="EamA"/>
    <property type="match status" value="2"/>
</dbReference>
<accession>A0A9E6ZFT4</accession>
<dbReference type="GO" id="GO:0016020">
    <property type="term" value="C:membrane"/>
    <property type="evidence" value="ECO:0007669"/>
    <property type="project" value="InterPro"/>
</dbReference>
<organism evidence="3 4">
    <name type="scientific">Alicyclobacillus acidoterrestris (strain ATCC 49025 / DSM 3922 / CIP 106132 / NCIMB 13137 / GD3B)</name>
    <dbReference type="NCBI Taxonomy" id="1356854"/>
    <lineage>
        <taxon>Bacteria</taxon>
        <taxon>Bacillati</taxon>
        <taxon>Bacillota</taxon>
        <taxon>Bacilli</taxon>
        <taxon>Bacillales</taxon>
        <taxon>Alicyclobacillaceae</taxon>
        <taxon>Alicyclobacillus</taxon>
    </lineage>
</organism>
<evidence type="ECO:0000256" key="2">
    <source>
        <dbReference type="ARBA" id="ARBA00007362"/>
    </source>
</evidence>
<dbReference type="KEGG" id="aaco:K1I37_16670"/>
<accession>T0BNW3</accession>
<dbReference type="RefSeq" id="WP_021298313.1">
    <property type="nucleotide sequence ID" value="NZ_AURB01000183.1"/>
</dbReference>
<proteinExistence type="inferred from homology"/>
<comment type="subcellular location">
    <subcellularLocation>
        <location evidence="1">Endomembrane system</location>
        <topology evidence="1">Multi-pass membrane protein</topology>
    </subcellularLocation>
</comment>
<evidence type="ECO:0000256" key="1">
    <source>
        <dbReference type="ARBA" id="ARBA00004127"/>
    </source>
</evidence>
<comment type="similarity">
    <text evidence="2">Belongs to the EamA transporter family.</text>
</comment>
<evidence type="ECO:0000313" key="4">
    <source>
        <dbReference type="Proteomes" id="UP000829401"/>
    </source>
</evidence>
<dbReference type="AlphaFoldDB" id="T0BNW3"/>
<gene>
    <name evidence="3" type="ORF">K1I37_16670</name>
</gene>
<dbReference type="OrthoDB" id="2372791at2"/>
<dbReference type="SUPFAM" id="SSF103481">
    <property type="entry name" value="Multidrug resistance efflux transporter EmrE"/>
    <property type="match status" value="2"/>
</dbReference>
<dbReference type="eggNOG" id="COG0697">
    <property type="taxonomic scope" value="Bacteria"/>
</dbReference>
<protein>
    <submittedName>
        <fullName evidence="3">DMT family transporter</fullName>
    </submittedName>
</protein>
<dbReference type="STRING" id="1356854.N007_15720"/>